<evidence type="ECO:0000313" key="1">
    <source>
        <dbReference type="EMBL" id="ARR28884.1"/>
    </source>
</evidence>
<protein>
    <submittedName>
        <fullName evidence="1">Uncharacterized protein</fullName>
    </submittedName>
</protein>
<name>A0A1X9T5A6_9VIRU</name>
<keyword evidence="2" id="KW-1185">Reference proteome</keyword>
<dbReference type="GeneID" id="32878218"/>
<proteinExistence type="predicted"/>
<dbReference type="RefSeq" id="YP_009362393.1">
    <property type="nucleotide sequence ID" value="NC_034618.1"/>
</dbReference>
<evidence type="ECO:0000313" key="2">
    <source>
        <dbReference type="Proteomes" id="UP000203507"/>
    </source>
</evidence>
<reference evidence="1" key="1">
    <citation type="journal article" date="2017" name="Vet. Pathol.">
        <title>Ranid Herpesvirus 3 and Proliferative Dermatitis in Free-Ranging Wild Common Frogs (Rana Temporaria).</title>
        <authorList>
            <person name="Origgi F.C."/>
            <person name="Schmidt B.R."/>
            <person name="Lohmann P."/>
            <person name="Otten P."/>
            <person name="Akdesir E."/>
            <person name="Gaschen V."/>
            <person name="Aguilar-Bultet L."/>
            <person name="Wahli T."/>
            <person name="Sattler U."/>
            <person name="Stoffel M.H."/>
        </authorList>
    </citation>
    <scope>NUCLEOTIDE SEQUENCE [LARGE SCALE GENOMIC DNA]</scope>
    <source>
        <strain evidence="1">FO1_2015</strain>
    </source>
</reference>
<dbReference type="Proteomes" id="UP000203507">
    <property type="component" value="Segment"/>
</dbReference>
<sequence>MTRYGRTPFCQQYINFNTKLLKLENHKNHQDFYYNIDLDALSPVNPIAQRAMTLLKRFSMSASSTMYGIPENGTGVVHSITSIMKTWNRAVTYLENQVMATTQVNPTQSDYIQKAVNIIDASARKENGEIDVIGYWGLIAALCEDAFIVSNLFKYRGYSMEIDNDPVKGLNTLALTRMSCITVPNRFNNKDDIKLYGAEKHAIINLVVYPSEISRAGHRLPRLALVWAYKNSAIQHWLGGKNPPRGYRTAIQPLGMDCGLLFTLKGEWTYNLHYEWLPTDIQDVSTIENLDTKYNALLAVKTIDKRAHLRVKPYYRYKPY</sequence>
<organism evidence="1">
    <name type="scientific">Ranid herpesvirus 3</name>
    <dbReference type="NCBI Taxonomy" id="1987509"/>
    <lineage>
        <taxon>Viruses</taxon>
        <taxon>Duplodnaviria</taxon>
        <taxon>Heunggongvirae</taxon>
        <taxon>Peploviricota</taxon>
        <taxon>Herviviricetes</taxon>
        <taxon>Herpesvirales</taxon>
        <taxon>Alloherpesviridae</taxon>
        <taxon>Batravirus</taxon>
        <taxon>Batravirus ranidallo3</taxon>
    </lineage>
</organism>
<dbReference type="EMBL" id="KX832224">
    <property type="protein sequence ID" value="ARR28884.1"/>
    <property type="molecule type" value="Genomic_DNA"/>
</dbReference>
<accession>A0A1X9T5A6</accession>
<dbReference type="KEGG" id="vg:32878218"/>